<evidence type="ECO:0000313" key="10">
    <source>
        <dbReference type="Proteomes" id="UP000028582"/>
    </source>
</evidence>
<organism evidence="9 10">
    <name type="scientific">Phytophthora nicotianae P1976</name>
    <dbReference type="NCBI Taxonomy" id="1317066"/>
    <lineage>
        <taxon>Eukaryota</taxon>
        <taxon>Sar</taxon>
        <taxon>Stramenopiles</taxon>
        <taxon>Oomycota</taxon>
        <taxon>Peronosporomycetes</taxon>
        <taxon>Peronosporales</taxon>
        <taxon>Peronosporaceae</taxon>
        <taxon>Phytophthora</taxon>
    </lineage>
</organism>
<evidence type="ECO:0000313" key="9">
    <source>
        <dbReference type="EMBL" id="ETO62215.1"/>
    </source>
</evidence>
<dbReference type="GO" id="GO:0005044">
    <property type="term" value="F:scavenger receptor activity"/>
    <property type="evidence" value="ECO:0007669"/>
    <property type="project" value="TreeGrafter"/>
</dbReference>
<evidence type="ECO:0000256" key="8">
    <source>
        <dbReference type="SAM" id="Phobius"/>
    </source>
</evidence>
<evidence type="ECO:0000256" key="2">
    <source>
        <dbReference type="ARBA" id="ARBA00010532"/>
    </source>
</evidence>
<feature type="region of interest" description="Disordered" evidence="7">
    <location>
        <begin position="797"/>
        <end position="819"/>
    </location>
</feature>
<sequence length="2644" mass="291568">MFGIGLALVLVVCGIVFIVLGFHVQEADRKTQAAVLFKWMPKATASETSASFLNCSTFTFAMDAPEFTSFYLWNLTNAEDLLRGSRTVQPKLTQVGPYTYEKRTRKLNVTFHAIEDDAYDSNNYGAVSYQVASTYHFSTERSSGSENDLVVTLNASYVRHLTKLHAQTGRSERFLAAEFAHAHIRDYVRHLQSDFLAATKLRALRALLPEMVASVKREGMTAVINRQRRRVGDANLPAALVRMHAVARTEQIPVMLRDVYRDQADVAIPRLLTKQYDLARRQAVPRVLSNIYTRLQVEAVPALLGRQIETQQTNFVPRTLGSLSLKIQRIAFPYVLQEVFERACLEVVPFVLRAIKNEIVARDMANNQATLDNARLAVINLWRQQGSTPTDLDAWIDDSPTNQERTGFELLPATSALELSLEVATLLLGSRPSNLRFSLVDYDPVQTAADGLDGPQTTATGFAIWKQVVALNETAIGYVLEGVNNDVALVGDFLTREQLMAIRDYIIIWAQSDITQRDRQRFWRKAFDKRTTSSDVSDPDVDLDLERVGVQSGFSLQPLSVSSSGASASVAQQAWNSSIEYSFVHPAGFTRWLSVVDGTATASSSGLLAGITGVTNAEVSVISSWIKTMLDDGFIRRRALRHWTDGTCMTVMQLPREDGCLRYDLEPNIEGIQLGFEMNPDAVTEIGSGISESARDSLWDVTEDVSFLIPAHSSDTKYYAQWLRAIRKSNYARLINDSQQLTTLAVTKISAQAIGKWLSSWAQNELNKLAVYYWWLRSTCWTRVELSKTQVGSATVTTGQSECKETSSEQEQSTVSSSSNVSPFFTDVRTYQVTIDTCTTTGSTFTKTQTIYTLQARMYSCEVVSTGLADDQDDGTVGFELVPLAQNDADRISLAAAIVLWNPDSELSFRSKKGYKRWIGLAESISGGAAGVTAETQAVADDLNAAIVGACQDGIKGGGPSSGIFNVSLVDTSCAQVTAVHVAWIAAWVKEQSGSQWIKNSLLDQWRRGVAGDLDIEPYRDGLQSGLELTTGCESTLSSLSASECSTIISENGTQYEVPREALDLWDTTHKASFLTTKGFALWEALAVAIESNDAPSKDSAQKDITRLCSASSTWEIWMERVFQWLQRWKTNEHLERDVLGHWLYARCPTTAKIERVISEPTPQTSTVSSCTESYTATLSSTLDEIQQFASRPVTFFDANVAQTAALIQPTKTVDVTESWTKCEPLASSSFTKTVGTRQSRNTFQACNLLSILATLDMDPSEVTPMDATFELNRTSDVAISIEVAQVLWDSQSDFSLLNSTSFFEKWYPAIDRSTALQKVENDMDTLVGSSSPCDLSVLQDYLLQWESSDAAAVSVCSLWISTNVASVDVDIHQAGDQRGFELDRNTYYKGTANSLTLPTLEQAKMLWQTDSVYSIIRSDSSTDDAGLPTGFRAWEEMFEGVDYEAEHLVSQYPLTNQVTQPTAMTHSLNDQKRAQILAAMITATSLSEAQIRGVARWLFNWAIDDSLRDFVLFQWATGETFRGDPKRSLDFASHLERLYSFPITSDMNHDYFTAGSTVLSDASRNSLRKLWDVAITGSLLDPASRIVWCLINVTDSDGNTRTPCAHLLDGYGVLETAAFDEFVVLVQPSIPSTPIVQATADLSALALSFLEQTLELTIDQLLVIARWYRQVRDSSLFFQVYQLDKWISPRTEASKDPLEFGYELAFVLPWNTAIARSVSVNDLIANVAYVGVTKTQKTIRECANSLSLLYTLWDFSNPASFLHPTGVSTWLSYARGEVNETELIGSSNPTSKVINDQKLTDSTVSCLFQLVGHWLKSWANHPSARLFIEEFWIAPITQGSTSIAALFPSATDMANAFPLGQLSPNSARDATVFSTTEWWVAAARVLLDVSESVALTNPEEGFALWRTLLIDCFSSDRVTGKCEIPQHSSQYEMSKTQVLKVLSRSLLDRIVNVSSTLSGVSDDVLLVYTISMTQEQIVPWLVKLLDHMVLEQYVLERVRLANGDEDTTTGPLSFVDLAAVQFINGSVSGANYSVRDGSTGRLILNDNGTRSERFPHQEFVFDTSNSLIVQQMSSFLPGFAELSAFCTYSGQDLQFLYDQDTKCSLGTEYTLSISDAQTLWTAFGPDDTTVWSWPKPNISASTLGSGAPSPSALPKTTRSALLLDAFLAQPFETAEKCTTLMKTVVEAYDSDWSDQEKQQVCVDRTGEAGVGSSAVYLQLPGLQDLHDKPVSIVQDLQAYLLYVATKFEYEPSILGLRPSPPREEAALSTSLTYPIGGYFAALMVSQILFASPPSEADESPNETPLWSNSTAMERGASTFDLVVPLEDNAALYRKGKSVVGRLVAVDSSTLMNAWGEKVELSAVRVTDGSQFTTAVLIGQGENSVTSVEFPPQKLYFYWGYARRVAQITFDSSTTRFGKSMMRYVMNWTLPSRLPTGVVSTSAPTTPSLNVSFLYDDLPLMVQSSSSSDAASSVFDIDPQTGAVVHRRLVWQLTAQVGDRQVLDVWHSDLAAGWLPILWIEEETGMSATASATMTNLGPFTAKTLSLLGFVVGACVIVVGCVLGYISVRRARLIRRQRFLAIVPEAIVNGGDAVTLKDVGSVDIEEGADVADAPTEPMQATVDRTEGIDDVGEDEIRRETTTRL</sequence>
<keyword evidence="6" id="KW-0325">Glycoprotein</keyword>
<dbReference type="InterPro" id="IPR002159">
    <property type="entry name" value="CD36_fam"/>
</dbReference>
<dbReference type="GO" id="GO:0016020">
    <property type="term" value="C:membrane"/>
    <property type="evidence" value="ECO:0007669"/>
    <property type="project" value="UniProtKB-SubCell"/>
</dbReference>
<evidence type="ECO:0000256" key="3">
    <source>
        <dbReference type="ARBA" id="ARBA00022692"/>
    </source>
</evidence>
<dbReference type="PANTHER" id="PTHR11923:SF51">
    <property type="entry name" value="LYSOSOME MEMBRANE PROTEIN 2"/>
    <property type="match status" value="1"/>
</dbReference>
<comment type="similarity">
    <text evidence="2">Belongs to the CD36 family.</text>
</comment>
<keyword evidence="3 8" id="KW-0812">Transmembrane</keyword>
<dbReference type="GO" id="GO:0005737">
    <property type="term" value="C:cytoplasm"/>
    <property type="evidence" value="ECO:0007669"/>
    <property type="project" value="TreeGrafter"/>
</dbReference>
<gene>
    <name evidence="9" type="ORF">F444_19857</name>
</gene>
<evidence type="ECO:0000256" key="5">
    <source>
        <dbReference type="ARBA" id="ARBA00023136"/>
    </source>
</evidence>
<accession>A0A080Z6F4</accession>
<feature type="compositionally biased region" description="Basic and acidic residues" evidence="7">
    <location>
        <begin position="2634"/>
        <end position="2644"/>
    </location>
</feature>
<dbReference type="OrthoDB" id="514335at2759"/>
<reference evidence="9 10" key="1">
    <citation type="submission" date="2013-11" db="EMBL/GenBank/DDBJ databases">
        <title>The Genome Sequence of Phytophthora parasitica P1976.</title>
        <authorList>
            <consortium name="The Broad Institute Genomics Platform"/>
            <person name="Russ C."/>
            <person name="Tyler B."/>
            <person name="Panabieres F."/>
            <person name="Shan W."/>
            <person name="Tripathy S."/>
            <person name="Grunwald N."/>
            <person name="Machado M."/>
            <person name="Johnson C.S."/>
            <person name="Walker B."/>
            <person name="Young S."/>
            <person name="Zeng Q."/>
            <person name="Gargeya S."/>
            <person name="Fitzgerald M."/>
            <person name="Haas B."/>
            <person name="Abouelleil A."/>
            <person name="Allen A.W."/>
            <person name="Alvarado L."/>
            <person name="Arachchi H.M."/>
            <person name="Berlin A.M."/>
            <person name="Chapman S.B."/>
            <person name="Gainer-Dewar J."/>
            <person name="Goldberg J."/>
            <person name="Griggs A."/>
            <person name="Gujja S."/>
            <person name="Hansen M."/>
            <person name="Howarth C."/>
            <person name="Imamovic A."/>
            <person name="Ireland A."/>
            <person name="Larimer J."/>
            <person name="McCowan C."/>
            <person name="Murphy C."/>
            <person name="Pearson M."/>
            <person name="Poon T.W."/>
            <person name="Priest M."/>
            <person name="Roberts A."/>
            <person name="Saif S."/>
            <person name="Shea T."/>
            <person name="Sisk P."/>
            <person name="Sykes S."/>
            <person name="Wortman J."/>
            <person name="Nusbaum C."/>
            <person name="Birren B."/>
        </authorList>
    </citation>
    <scope>NUCLEOTIDE SEQUENCE [LARGE SCALE GENOMIC DNA]</scope>
    <source>
        <strain evidence="9 10">P1976</strain>
    </source>
</reference>
<evidence type="ECO:0000256" key="6">
    <source>
        <dbReference type="ARBA" id="ARBA00023180"/>
    </source>
</evidence>
<evidence type="ECO:0000256" key="1">
    <source>
        <dbReference type="ARBA" id="ARBA00004370"/>
    </source>
</evidence>
<dbReference type="EMBL" id="ANJA01003634">
    <property type="protein sequence ID" value="ETO62215.1"/>
    <property type="molecule type" value="Genomic_DNA"/>
</dbReference>
<comment type="caution">
    <text evidence="9">The sequence shown here is derived from an EMBL/GenBank/DDBJ whole genome shotgun (WGS) entry which is preliminary data.</text>
</comment>
<feature type="transmembrane region" description="Helical" evidence="8">
    <location>
        <begin position="2545"/>
        <end position="2568"/>
    </location>
</feature>
<dbReference type="PANTHER" id="PTHR11923">
    <property type="entry name" value="SCAVENGER RECEPTOR CLASS B TYPE-1 SR-B1"/>
    <property type="match status" value="1"/>
</dbReference>
<feature type="region of interest" description="Disordered" evidence="7">
    <location>
        <begin position="2618"/>
        <end position="2644"/>
    </location>
</feature>
<dbReference type="Proteomes" id="UP000028582">
    <property type="component" value="Unassembled WGS sequence"/>
</dbReference>
<keyword evidence="4 8" id="KW-1133">Transmembrane helix</keyword>
<feature type="compositionally biased region" description="Low complexity" evidence="7">
    <location>
        <begin position="809"/>
        <end position="819"/>
    </location>
</feature>
<comment type="subcellular location">
    <subcellularLocation>
        <location evidence="1">Membrane</location>
    </subcellularLocation>
</comment>
<dbReference type="Pfam" id="PF01130">
    <property type="entry name" value="CD36"/>
    <property type="match status" value="1"/>
</dbReference>
<protein>
    <submittedName>
        <fullName evidence="9">Uncharacterized protein</fullName>
    </submittedName>
</protein>
<evidence type="ECO:0000256" key="4">
    <source>
        <dbReference type="ARBA" id="ARBA00022989"/>
    </source>
</evidence>
<keyword evidence="5 8" id="KW-0472">Membrane</keyword>
<evidence type="ECO:0000256" key="7">
    <source>
        <dbReference type="SAM" id="MobiDB-lite"/>
    </source>
</evidence>
<proteinExistence type="inferred from homology"/>
<name>A0A080Z6F4_PHYNI</name>